<evidence type="ECO:0000313" key="1">
    <source>
        <dbReference type="EMBL" id="TMW64938.1"/>
    </source>
</evidence>
<reference evidence="1" key="1">
    <citation type="submission" date="2019-03" db="EMBL/GenBank/DDBJ databases">
        <title>Long read genome sequence of the mycoparasitic Pythium oligandrum ATCC 38472 isolated from sugarbeet rhizosphere.</title>
        <authorList>
            <person name="Gaulin E."/>
        </authorList>
    </citation>
    <scope>NUCLEOTIDE SEQUENCE</scope>
    <source>
        <strain evidence="1">ATCC 38472_TT</strain>
    </source>
</reference>
<dbReference type="OrthoDB" id="163095at2759"/>
<gene>
    <name evidence="1" type="ORF">Poli38472_009105</name>
</gene>
<proteinExistence type="predicted"/>
<dbReference type="AlphaFoldDB" id="A0A8K1CL30"/>
<sequence>MSAAISAAFTTYLQAQGQHKTHEDLLREYAPEKAPSEASVTLEECRFYDEFMRSPQDANAANEQAREEAKKTHAAEYVDKIMASRAHHELKKDRQYDFRLEIHEQERLKQNGFVVSSRLHAESFAEIYYRLYTDDMPVYITTDSVLHAWHRSFDAFLVDLEEQELLPLLQKVLDDTSAACKGLVGDGALRNAILDVDLFLTVAKSLLLDEQQQGLASNNSRVASLYKMIENEEMTSINIFGIERSVDFSLFKPRGHYSKSEELQRYFRTVTWLGTVDFRVDNGEDAANDRYQLQCAILLVHCLRVSKQINHIKGFAEIIATIVGDGLGADSMSPVQLDSLLGDTDLVATYFSPNSEAVLTKLQGVIAASGFGTQAIAGHPHFESVGSTPHSPATTLPTSFAFLGQQFVWSAFVFSKLVYDQVRHEQTKVIRRIPNVLDVIFAMLGNDSANEEIARRMTMSHNDKDFVKFRDGVPYTSNLLALRQTVDTALDEVKLETASLSALWILALRELSAPSENSSPVFQSKAWKCRQMNTQLASFAQLRHDTILYAKQGFTIGTRCEYAAGYVDPYPSFWSKMLQLAKRSSIVIQTLDRFGEDDESDMRYKAREFFLHFAETMATLKDIAQCQVDKKHLDEEQEHFVKTVMEERFGSGGSRYMGWYPSLFYTSRQDSGKEDHLVADVHTDTPSVEHGDVGGVLHVGVGDVNCGFFVVDKTMYAGPVFSSYEFVTPINERLTDEEFSTRLPQLAPPDWARNSYLC</sequence>
<dbReference type="SMART" id="SM01325">
    <property type="entry name" value="DUF3160"/>
    <property type="match status" value="1"/>
</dbReference>
<dbReference type="EMBL" id="SPLM01000038">
    <property type="protein sequence ID" value="TMW64938.1"/>
    <property type="molecule type" value="Genomic_DNA"/>
</dbReference>
<protein>
    <submittedName>
        <fullName evidence="1">Uncharacterized protein</fullName>
    </submittedName>
</protein>
<name>A0A8K1CL30_PYTOL</name>
<evidence type="ECO:0000313" key="2">
    <source>
        <dbReference type="Proteomes" id="UP000794436"/>
    </source>
</evidence>
<accession>A0A8K1CL30</accession>
<keyword evidence="2" id="KW-1185">Reference proteome</keyword>
<dbReference type="Proteomes" id="UP000794436">
    <property type="component" value="Unassembled WGS sequence"/>
</dbReference>
<dbReference type="InterPro" id="IPR022601">
    <property type="entry name" value="DUF3160"/>
</dbReference>
<comment type="caution">
    <text evidence="1">The sequence shown here is derived from an EMBL/GenBank/DDBJ whole genome shotgun (WGS) entry which is preliminary data.</text>
</comment>
<dbReference type="Pfam" id="PF11369">
    <property type="entry name" value="DUF3160"/>
    <property type="match status" value="1"/>
</dbReference>
<organism evidence="1 2">
    <name type="scientific">Pythium oligandrum</name>
    <name type="common">Mycoparasitic fungus</name>
    <dbReference type="NCBI Taxonomy" id="41045"/>
    <lineage>
        <taxon>Eukaryota</taxon>
        <taxon>Sar</taxon>
        <taxon>Stramenopiles</taxon>
        <taxon>Oomycota</taxon>
        <taxon>Peronosporomycetes</taxon>
        <taxon>Pythiales</taxon>
        <taxon>Pythiaceae</taxon>
        <taxon>Pythium</taxon>
    </lineage>
</organism>